<name>A0A3M5P0J1_PSEVI</name>
<protein>
    <submittedName>
        <fullName evidence="1">Lipoprotein</fullName>
    </submittedName>
</protein>
<gene>
    <name evidence="1" type="ORF">ALP40_04529</name>
</gene>
<dbReference type="AlphaFoldDB" id="A0A3M5P0J1"/>
<proteinExistence type="predicted"/>
<organism evidence="1 2">
    <name type="scientific">Pseudomonas viridiflava</name>
    <name type="common">Phytomonas viridiflava</name>
    <dbReference type="NCBI Taxonomy" id="33069"/>
    <lineage>
        <taxon>Bacteria</taxon>
        <taxon>Pseudomonadati</taxon>
        <taxon>Pseudomonadota</taxon>
        <taxon>Gammaproteobacteria</taxon>
        <taxon>Pseudomonadales</taxon>
        <taxon>Pseudomonadaceae</taxon>
        <taxon>Pseudomonas</taxon>
    </lineage>
</organism>
<sequence length="160" mass="17778">MLLCRTDTTDATIIAAGSETEHSMRVMTLILALATLAGCAGPLPAVDPNMAWVDMRTITGKVVMADKLDGKNTYDGRYFQVTPGSHSLQVRYDYEYRYGSLGMMGDDYTEITCFVEIDYAHFAAGQRYLLEVRSLTNDVDAWLYDSARNVIAEEGNVHCI</sequence>
<comment type="caution">
    <text evidence="1">The sequence shown here is derived from an EMBL/GenBank/DDBJ whole genome shotgun (WGS) entry which is preliminary data.</text>
</comment>
<evidence type="ECO:0000313" key="1">
    <source>
        <dbReference type="EMBL" id="RMT77687.1"/>
    </source>
</evidence>
<accession>A0A3M5P0J1</accession>
<dbReference type="EMBL" id="RBTP01000069">
    <property type="protein sequence ID" value="RMT77687.1"/>
    <property type="molecule type" value="Genomic_DNA"/>
</dbReference>
<dbReference type="Proteomes" id="UP000273854">
    <property type="component" value="Unassembled WGS sequence"/>
</dbReference>
<keyword evidence="1" id="KW-0449">Lipoprotein</keyword>
<reference evidence="1 2" key="1">
    <citation type="submission" date="2018-08" db="EMBL/GenBank/DDBJ databases">
        <title>Recombination of ecologically and evolutionarily significant loci maintains genetic cohesion in the Pseudomonas syringae species complex.</title>
        <authorList>
            <person name="Dillon M."/>
            <person name="Thakur S."/>
            <person name="Almeida R.N.D."/>
            <person name="Weir B.S."/>
            <person name="Guttman D.S."/>
        </authorList>
    </citation>
    <scope>NUCLEOTIDE SEQUENCE [LARGE SCALE GENOMIC DNA]</scope>
    <source>
        <strain evidence="1 2">ICMP 19473</strain>
    </source>
</reference>
<evidence type="ECO:0000313" key="2">
    <source>
        <dbReference type="Proteomes" id="UP000273854"/>
    </source>
</evidence>